<keyword evidence="3" id="KW-1185">Reference proteome</keyword>
<evidence type="ECO:0000256" key="1">
    <source>
        <dbReference type="SAM" id="Phobius"/>
    </source>
</evidence>
<proteinExistence type="predicted"/>
<dbReference type="EMBL" id="BAABHD010000081">
    <property type="protein sequence ID" value="GAA4466305.1"/>
    <property type="molecule type" value="Genomic_DNA"/>
</dbReference>
<evidence type="ECO:0000313" key="2">
    <source>
        <dbReference type="EMBL" id="GAA4466305.1"/>
    </source>
</evidence>
<keyword evidence="1" id="KW-1133">Transmembrane helix</keyword>
<protein>
    <recommendedName>
        <fullName evidence="4">TM2 domain-containing protein</fullName>
    </recommendedName>
</protein>
<feature type="transmembrane region" description="Helical" evidence="1">
    <location>
        <begin position="122"/>
        <end position="149"/>
    </location>
</feature>
<evidence type="ECO:0000313" key="3">
    <source>
        <dbReference type="Proteomes" id="UP001501175"/>
    </source>
</evidence>
<dbReference type="Proteomes" id="UP001501175">
    <property type="component" value="Unassembled WGS sequence"/>
</dbReference>
<feature type="transmembrane region" description="Helical" evidence="1">
    <location>
        <begin position="96"/>
        <end position="116"/>
    </location>
</feature>
<evidence type="ECO:0008006" key="4">
    <source>
        <dbReference type="Google" id="ProtNLM"/>
    </source>
</evidence>
<comment type="caution">
    <text evidence="2">The sequence shown here is derived from an EMBL/GenBank/DDBJ whole genome shotgun (WGS) entry which is preliminary data.</text>
</comment>
<keyword evidence="1" id="KW-0472">Membrane</keyword>
<dbReference type="RefSeq" id="WP_345247875.1">
    <property type="nucleotide sequence ID" value="NZ_BAABHD010000081.1"/>
</dbReference>
<organism evidence="2 3">
    <name type="scientific">Nibrella saemangeumensis</name>
    <dbReference type="NCBI Taxonomy" id="1084526"/>
    <lineage>
        <taxon>Bacteria</taxon>
        <taxon>Pseudomonadati</taxon>
        <taxon>Bacteroidota</taxon>
        <taxon>Cytophagia</taxon>
        <taxon>Cytophagales</taxon>
        <taxon>Spirosomataceae</taxon>
        <taxon>Nibrella</taxon>
    </lineage>
</organism>
<name>A0ABP8NJ79_9BACT</name>
<keyword evidence="1" id="KW-0812">Transmembrane</keyword>
<reference evidence="3" key="1">
    <citation type="journal article" date="2019" name="Int. J. Syst. Evol. Microbiol.">
        <title>The Global Catalogue of Microorganisms (GCM) 10K type strain sequencing project: providing services to taxonomists for standard genome sequencing and annotation.</title>
        <authorList>
            <consortium name="The Broad Institute Genomics Platform"/>
            <consortium name="The Broad Institute Genome Sequencing Center for Infectious Disease"/>
            <person name="Wu L."/>
            <person name="Ma J."/>
        </authorList>
    </citation>
    <scope>NUCLEOTIDE SEQUENCE [LARGE SCALE GENOMIC DNA]</scope>
    <source>
        <strain evidence="3">JCM 17927</strain>
    </source>
</reference>
<sequence length="168" mass="18112">MFTDLLTPFFPKTLTFDVNRPAETVLQPGSPFSSQHNPQVHPVLGRSAGSSCFSVKASSSGMIIRGQVSGASLTGTLYPAANGTARLVVQIKPSPLFGLLFLSFLGCAGKLLWLGFSAGGNRVLYLVVGLVLLVVDLPCLRGVAMGMTYRLQKDFKRYMHLKVRDTCC</sequence>
<accession>A0ABP8NJ79</accession>
<gene>
    <name evidence="2" type="ORF">GCM10023189_48160</name>
</gene>